<comment type="caution">
    <text evidence="4">The sequence shown here is derived from an EMBL/GenBank/DDBJ whole genome shotgun (WGS) entry which is preliminary data.</text>
</comment>
<dbReference type="EMBL" id="APKE01000037">
    <property type="protein sequence ID" value="KAF0674542.1"/>
    <property type="molecule type" value="Genomic_DNA"/>
</dbReference>
<keyword evidence="1" id="KW-1133">Transmembrane helix</keyword>
<evidence type="ECO:0000259" key="3">
    <source>
        <dbReference type="Pfam" id="PF13709"/>
    </source>
</evidence>
<reference evidence="4" key="1">
    <citation type="submission" date="2013-03" db="EMBL/GenBank/DDBJ databases">
        <title>Genome Sequence of the Profundibacterium mesophilum strain KAUST100406-0324T from Red Sea, a novel genus in the family Rhodobacteraceae.</title>
        <authorList>
            <person name="Essack M."/>
            <person name="Alam I."/>
            <person name="Lafi F."/>
            <person name="Alawi W."/>
            <person name="Kamanu F."/>
            <person name="Al-Suwailem A."/>
            <person name="Lee O.O."/>
            <person name="Xu Y."/>
            <person name="Bajic V."/>
            <person name="Qian P.-Y."/>
            <person name="Archer J."/>
        </authorList>
    </citation>
    <scope>NUCLEOTIDE SEQUENCE</scope>
    <source>
        <strain evidence="4">KAUST100406-0324</strain>
    </source>
</reference>
<dbReference type="CDD" id="cd03143">
    <property type="entry name" value="A4_beta-galactosidase_middle_domain"/>
    <property type="match status" value="1"/>
</dbReference>
<dbReference type="Pfam" id="PF13709">
    <property type="entry name" value="DUF4159"/>
    <property type="match status" value="1"/>
</dbReference>
<evidence type="ECO:0000256" key="1">
    <source>
        <dbReference type="SAM" id="Phobius"/>
    </source>
</evidence>
<dbReference type="OrthoDB" id="9773014at2"/>
<dbReference type="InterPro" id="IPR025297">
    <property type="entry name" value="DUF4159"/>
</dbReference>
<dbReference type="SUPFAM" id="SSF52317">
    <property type="entry name" value="Class I glutamine amidotransferase-like"/>
    <property type="match status" value="1"/>
</dbReference>
<evidence type="ECO:0000259" key="2">
    <source>
        <dbReference type="Pfam" id="PF07584"/>
    </source>
</evidence>
<dbReference type="Gene3D" id="3.40.50.880">
    <property type="match status" value="1"/>
</dbReference>
<gene>
    <name evidence="4" type="ORF">PMES_03127</name>
</gene>
<organism evidence="4 5">
    <name type="scientific">Profundibacterium mesophilum KAUST100406-0324</name>
    <dbReference type="NCBI Taxonomy" id="1037889"/>
    <lineage>
        <taxon>Bacteria</taxon>
        <taxon>Pseudomonadati</taxon>
        <taxon>Pseudomonadota</taxon>
        <taxon>Alphaproteobacteria</taxon>
        <taxon>Rhodobacterales</taxon>
        <taxon>Roseobacteraceae</taxon>
        <taxon>Profundibacterium</taxon>
    </lineage>
</organism>
<dbReference type="PANTHER" id="PTHR37464:SF1">
    <property type="entry name" value="BLL2463 PROTEIN"/>
    <property type="match status" value="1"/>
</dbReference>
<dbReference type="Proteomes" id="UP000698242">
    <property type="component" value="Unassembled WGS sequence"/>
</dbReference>
<evidence type="ECO:0000313" key="4">
    <source>
        <dbReference type="EMBL" id="KAF0674542.1"/>
    </source>
</evidence>
<dbReference type="PANTHER" id="PTHR37464">
    <property type="entry name" value="BLL2463 PROTEIN"/>
    <property type="match status" value="1"/>
</dbReference>
<feature type="transmembrane region" description="Helical" evidence="1">
    <location>
        <begin position="12"/>
        <end position="31"/>
    </location>
</feature>
<feature type="domain" description="DUF4159" evidence="3">
    <location>
        <begin position="699"/>
        <end position="917"/>
    </location>
</feature>
<accession>A0A921NNV2</accession>
<dbReference type="Gene3D" id="3.40.50.12140">
    <property type="entry name" value="Domain of unknown function DUF4159"/>
    <property type="match status" value="1"/>
</dbReference>
<dbReference type="InterPro" id="IPR011933">
    <property type="entry name" value="Double_TM_dom"/>
</dbReference>
<keyword evidence="1" id="KW-0472">Membrane</keyword>
<feature type="domain" description="Aerotolerance regulator N-terminal" evidence="2">
    <location>
        <begin position="7"/>
        <end position="81"/>
    </location>
</feature>
<proteinExistence type="predicted"/>
<keyword evidence="5" id="KW-1185">Reference proteome</keyword>
<evidence type="ECO:0000313" key="5">
    <source>
        <dbReference type="Proteomes" id="UP000698242"/>
    </source>
</evidence>
<protein>
    <submittedName>
        <fullName evidence="4">Transmembrane protein RNA-binding region RNP-1</fullName>
    </submittedName>
</protein>
<dbReference type="InterPro" id="IPR029062">
    <property type="entry name" value="Class_I_gatase-like"/>
</dbReference>
<dbReference type="NCBIfam" id="TIGR02226">
    <property type="entry name" value="two_anch"/>
    <property type="match status" value="1"/>
</dbReference>
<dbReference type="Pfam" id="PF07584">
    <property type="entry name" value="BatA"/>
    <property type="match status" value="1"/>
</dbReference>
<dbReference type="InterPro" id="IPR024163">
    <property type="entry name" value="Aerotolerance_reg_N"/>
</dbReference>
<name>A0A921NNV2_9RHOB</name>
<dbReference type="RefSeq" id="WP_159966668.1">
    <property type="nucleotide sequence ID" value="NZ_APKE01000037.1"/>
</dbReference>
<feature type="transmembrane region" description="Helical" evidence="1">
    <location>
        <begin position="61"/>
        <end position="83"/>
    </location>
</feature>
<sequence>MLVLGPIGFTAPWLLLGLAALPLLWLLLRAVPPAPVRRRFPGVALLLGLDDRSRQSDRTPWWLLLLRLLGMAALIVGFAGPVLDPETRAETRAPLLILFDGSWADARDWPARSARAEQALDEAGRSGRPAAVVSLTDLPPGALPFQAPGSWQERLPGLRPRPWGGDPQQIARWASELEGDFDTLWLSDGLRRPYREDLLAALEARGTVRVFEGSRPVLALAPAVFEDGAIALKALRAAPGPRIETEIVARGLDPNGIERELARLPLVFENGAPEARAALSLPPELRNRVQRFEIAGQRSAGAVSLTDDALRRREVAIVAGRDNREGLRLLAPDHYLVQALAPVSDLIDGTLDEIVQANPDVIILADVATLPPGTAGAIEDWVREGGLLLRFAGPRLAASDLARDAADPLLPVRLRAGGRSVGGAMSWGAPKSLREFGAGSPFEGLEVPPDVTVTAQVMAQPDHELAARTIASLTDGTPLVTRARMGRGQVVLFHVTANAEWSSLPLSGLFVQMLERLAVSSGLARPAPEDLAGTVWTLDTVLDAFGAPDAAASLAGVAGEELAQRLAGPGPGPSVPPGLYAGEARRIALNVIGPETEIAASRWPERIAVEGLGIGGERGLKGAALSAALLLLAADLLASLALAGRLRGARGAAGGVLIAALLAMPGGGAKAQDAPPAEPQAARPPISQKAQAAAEAVVLGHVLSGDAATDRIAAAGLAGLSRTLFERTSIEPAAPAAVDLESDALDVYPFLYWPVTAGQPIPSDGAYARLNAYLRTGGMILFDTLDADVAGFGAGAPNGRRLQELAAGLDIPPLEPVPRDHVLTRAFYLLGDFPGRHAGRDVWVEAAPPDAEQVEGMPFRNLNDNVTPVVIGGNDWASAWAIDENGARMFPVGRGFAGERQREIALRFGVNLIMHVLTGNYKSDQVHVPALLDRLGQ</sequence>
<keyword evidence="1 4" id="KW-0812">Transmembrane</keyword>
<dbReference type="AlphaFoldDB" id="A0A921NNV2"/>